<dbReference type="InterPro" id="IPR028082">
    <property type="entry name" value="Peripla_BP_I"/>
</dbReference>
<dbReference type="InterPro" id="IPR000843">
    <property type="entry name" value="HTH_LacI"/>
</dbReference>
<evidence type="ECO:0000256" key="2">
    <source>
        <dbReference type="ARBA" id="ARBA00023125"/>
    </source>
</evidence>
<dbReference type="CDD" id="cd01574">
    <property type="entry name" value="PBP1_LacI"/>
    <property type="match status" value="1"/>
</dbReference>
<dbReference type="EMBL" id="AKFT01000211">
    <property type="protein sequence ID" value="EJF36997.1"/>
    <property type="molecule type" value="Genomic_DNA"/>
</dbReference>
<dbReference type="GO" id="GO:0000976">
    <property type="term" value="F:transcription cis-regulatory region binding"/>
    <property type="evidence" value="ECO:0007669"/>
    <property type="project" value="TreeGrafter"/>
</dbReference>
<keyword evidence="6" id="KW-1185">Reference proteome</keyword>
<keyword evidence="1" id="KW-0805">Transcription regulation</keyword>
<evidence type="ECO:0000313" key="5">
    <source>
        <dbReference type="EMBL" id="EJF36997.1"/>
    </source>
</evidence>
<dbReference type="PROSITE" id="PS00356">
    <property type="entry name" value="HTH_LACI_1"/>
    <property type="match status" value="1"/>
</dbReference>
<dbReference type="eggNOG" id="COG1609">
    <property type="taxonomic scope" value="Bacteria"/>
</dbReference>
<accession>J0MY36</accession>
<dbReference type="PATRIC" id="fig|1125718.3.peg.2681"/>
<dbReference type="InterPro" id="IPR046335">
    <property type="entry name" value="LacI/GalR-like_sensor"/>
</dbReference>
<reference evidence="5 6" key="1">
    <citation type="submission" date="2012-05" db="EMBL/GenBank/DDBJ databases">
        <authorList>
            <person name="Harkins D.M."/>
            <person name="Madupu R."/>
            <person name="Durkin A.S."/>
            <person name="Torralba M."/>
            <person name="Methe B."/>
            <person name="Sutton G.G."/>
            <person name="Nelson K.E."/>
        </authorList>
    </citation>
    <scope>NUCLEOTIDE SEQUENCE [LARGE SCALE GENOMIC DNA]</scope>
    <source>
        <strain evidence="5 6">F0489</strain>
    </source>
</reference>
<keyword evidence="3" id="KW-0804">Transcription</keyword>
<dbReference type="GO" id="GO:0003700">
    <property type="term" value="F:DNA-binding transcription factor activity"/>
    <property type="evidence" value="ECO:0007669"/>
    <property type="project" value="TreeGrafter"/>
</dbReference>
<dbReference type="PANTHER" id="PTHR30146">
    <property type="entry name" value="LACI-RELATED TRANSCRIPTIONAL REPRESSOR"/>
    <property type="match status" value="1"/>
</dbReference>
<dbReference type="Gene3D" id="1.10.260.40">
    <property type="entry name" value="lambda repressor-like DNA-binding domains"/>
    <property type="match status" value="1"/>
</dbReference>
<dbReference type="Pfam" id="PF13377">
    <property type="entry name" value="Peripla_BP_3"/>
    <property type="match status" value="1"/>
</dbReference>
<dbReference type="CDD" id="cd01392">
    <property type="entry name" value="HTH_LacI"/>
    <property type="match status" value="1"/>
</dbReference>
<evidence type="ECO:0000259" key="4">
    <source>
        <dbReference type="PROSITE" id="PS50932"/>
    </source>
</evidence>
<comment type="caution">
    <text evidence="5">The sequence shown here is derived from an EMBL/GenBank/DDBJ whole genome shotgun (WGS) entry which is preliminary data.</text>
</comment>
<proteinExistence type="predicted"/>
<dbReference type="Proteomes" id="UP000002941">
    <property type="component" value="Unassembled WGS sequence"/>
</dbReference>
<dbReference type="PROSITE" id="PS50932">
    <property type="entry name" value="HTH_LACI_2"/>
    <property type="match status" value="1"/>
</dbReference>
<dbReference type="Gene3D" id="3.40.50.2300">
    <property type="match status" value="2"/>
</dbReference>
<protein>
    <submittedName>
        <fullName evidence="5">Periplasmic binding protein and sugar binding domain of the LacI family protein</fullName>
    </submittedName>
</protein>
<gene>
    <name evidence="5" type="ORF">HMPREF1318_1400</name>
</gene>
<dbReference type="PANTHER" id="PTHR30146:SF109">
    <property type="entry name" value="HTH-TYPE TRANSCRIPTIONAL REGULATOR GALS"/>
    <property type="match status" value="1"/>
</dbReference>
<evidence type="ECO:0000256" key="1">
    <source>
        <dbReference type="ARBA" id="ARBA00023015"/>
    </source>
</evidence>
<organism evidence="5 6">
    <name type="scientific">Actinomyces massiliensis F0489</name>
    <dbReference type="NCBI Taxonomy" id="1125718"/>
    <lineage>
        <taxon>Bacteria</taxon>
        <taxon>Bacillati</taxon>
        <taxon>Actinomycetota</taxon>
        <taxon>Actinomycetes</taxon>
        <taxon>Actinomycetales</taxon>
        <taxon>Actinomycetaceae</taxon>
        <taxon>Actinomyces</taxon>
    </lineage>
</organism>
<feature type="domain" description="HTH lacI-type" evidence="4">
    <location>
        <begin position="16"/>
        <end position="70"/>
    </location>
</feature>
<dbReference type="SUPFAM" id="SSF47413">
    <property type="entry name" value="lambda repressor-like DNA-binding domains"/>
    <property type="match status" value="1"/>
</dbReference>
<dbReference type="AlphaFoldDB" id="J0MY36"/>
<sequence length="341" mass="35715">MQEAIMTNSSSASRRPGMMDVARLAGVSPQTVSCVLNDPESVRPVMREKVREAMAQLGYRRGSAARSPVAESTRTIGIVTAGSHFFGPASTVAAIEIAARRVSYASLVIALNRSLDDEVAEALHFLIARGVDGIIVVAPQTHIVASVERAAWAVPLVVVADGFPPGKRIHVVSVDQELGARTAVGHLLGLGCQSVAHVRGPLDCFDAAARVCGWRAAVEEAGAKPGDLLEGDGSPERGYEAGAALVARGLPDGVFCSNDLMALGVLAALRDRGIRVPEDVAVVGYDDVSGAAFFSPSLTTVRQPFDEVGRLCMEVLLEAIGGSEGRSHSISPTLQVRRSST</sequence>
<evidence type="ECO:0000256" key="3">
    <source>
        <dbReference type="ARBA" id="ARBA00023163"/>
    </source>
</evidence>
<dbReference type="InterPro" id="IPR010982">
    <property type="entry name" value="Lambda_DNA-bd_dom_sf"/>
</dbReference>
<dbReference type="SMART" id="SM00354">
    <property type="entry name" value="HTH_LACI"/>
    <property type="match status" value="1"/>
</dbReference>
<evidence type="ECO:0000313" key="6">
    <source>
        <dbReference type="Proteomes" id="UP000002941"/>
    </source>
</evidence>
<name>J0MY36_9ACTO</name>
<keyword evidence="2" id="KW-0238">DNA-binding</keyword>
<dbReference type="SUPFAM" id="SSF53822">
    <property type="entry name" value="Periplasmic binding protein-like I"/>
    <property type="match status" value="1"/>
</dbReference>
<dbReference type="Pfam" id="PF00356">
    <property type="entry name" value="LacI"/>
    <property type="match status" value="1"/>
</dbReference>